<dbReference type="AlphaFoldDB" id="A0AAP0HK74"/>
<reference evidence="1 2" key="1">
    <citation type="submission" date="2024-01" db="EMBL/GenBank/DDBJ databases">
        <title>Genome assemblies of Stephania.</title>
        <authorList>
            <person name="Yang L."/>
        </authorList>
    </citation>
    <scope>NUCLEOTIDE SEQUENCE [LARGE SCALE GENOMIC DNA]</scope>
    <source>
        <strain evidence="1">YNDBR</strain>
        <tissue evidence="1">Leaf</tissue>
    </source>
</reference>
<evidence type="ECO:0000313" key="1">
    <source>
        <dbReference type="EMBL" id="KAK9087421.1"/>
    </source>
</evidence>
<proteinExistence type="predicted"/>
<name>A0AAP0HK74_9MAGN</name>
<keyword evidence="2" id="KW-1185">Reference proteome</keyword>
<sequence>METGVDDAASSVEALDIALQFISIQRANIAPENAIVMADVVIALLYGVRDDEEEMMTAMTTYNDGATTSTTV</sequence>
<evidence type="ECO:0000313" key="2">
    <source>
        <dbReference type="Proteomes" id="UP001420932"/>
    </source>
</evidence>
<gene>
    <name evidence="1" type="ORF">Syun_029815</name>
</gene>
<protein>
    <submittedName>
        <fullName evidence="1">Uncharacterized protein</fullName>
    </submittedName>
</protein>
<accession>A0AAP0HK74</accession>
<dbReference type="EMBL" id="JBBNAF010000013">
    <property type="protein sequence ID" value="KAK9087421.1"/>
    <property type="molecule type" value="Genomic_DNA"/>
</dbReference>
<comment type="caution">
    <text evidence="1">The sequence shown here is derived from an EMBL/GenBank/DDBJ whole genome shotgun (WGS) entry which is preliminary data.</text>
</comment>
<dbReference type="Proteomes" id="UP001420932">
    <property type="component" value="Unassembled WGS sequence"/>
</dbReference>
<organism evidence="1 2">
    <name type="scientific">Stephania yunnanensis</name>
    <dbReference type="NCBI Taxonomy" id="152371"/>
    <lineage>
        <taxon>Eukaryota</taxon>
        <taxon>Viridiplantae</taxon>
        <taxon>Streptophyta</taxon>
        <taxon>Embryophyta</taxon>
        <taxon>Tracheophyta</taxon>
        <taxon>Spermatophyta</taxon>
        <taxon>Magnoliopsida</taxon>
        <taxon>Ranunculales</taxon>
        <taxon>Menispermaceae</taxon>
        <taxon>Menispermoideae</taxon>
        <taxon>Cissampelideae</taxon>
        <taxon>Stephania</taxon>
    </lineage>
</organism>